<gene>
    <name evidence="3" type="ORF">SAMN06269250_0838</name>
</gene>
<dbReference type="EMBL" id="OCNH01000001">
    <property type="protein sequence ID" value="SOD79179.1"/>
    <property type="molecule type" value="Genomic_DNA"/>
</dbReference>
<dbReference type="OrthoDB" id="9811395at2"/>
<dbReference type="AlphaFoldDB" id="A0A286F853"/>
<dbReference type="RefSeq" id="WP_097124516.1">
    <property type="nucleotide sequence ID" value="NZ_OCNH01000001.1"/>
</dbReference>
<evidence type="ECO:0000313" key="3">
    <source>
        <dbReference type="EMBL" id="SOD79179.1"/>
    </source>
</evidence>
<evidence type="ECO:0000313" key="4">
    <source>
        <dbReference type="Proteomes" id="UP000219452"/>
    </source>
</evidence>
<dbReference type="Pfam" id="PF22807">
    <property type="entry name" value="TrAA12"/>
    <property type="match status" value="2"/>
</dbReference>
<protein>
    <submittedName>
        <fullName evidence="3">Glucose/arabinose dehydrogenase, beta-propeller fold</fullName>
    </submittedName>
</protein>
<feature type="signal peptide" evidence="1">
    <location>
        <begin position="1"/>
        <end position="19"/>
    </location>
</feature>
<reference evidence="4" key="1">
    <citation type="submission" date="2017-09" db="EMBL/GenBank/DDBJ databases">
        <authorList>
            <person name="Varghese N."/>
            <person name="Submissions S."/>
        </authorList>
    </citation>
    <scope>NUCLEOTIDE SEQUENCE [LARGE SCALE GENOMIC DNA]</scope>
    <source>
        <strain evidence="4">DSM 29961</strain>
    </source>
</reference>
<dbReference type="InterPro" id="IPR011041">
    <property type="entry name" value="Quinoprot_gluc/sorb_DH_b-prop"/>
</dbReference>
<organism evidence="3 4">
    <name type="scientific">Spirosoma fluviale</name>
    <dbReference type="NCBI Taxonomy" id="1597977"/>
    <lineage>
        <taxon>Bacteria</taxon>
        <taxon>Pseudomonadati</taxon>
        <taxon>Bacteroidota</taxon>
        <taxon>Cytophagia</taxon>
        <taxon>Cytophagales</taxon>
        <taxon>Cytophagaceae</taxon>
        <taxon>Spirosoma</taxon>
    </lineage>
</organism>
<accession>A0A286F853</accession>
<name>A0A286F853_9BACT</name>
<keyword evidence="4" id="KW-1185">Reference proteome</keyword>
<dbReference type="PANTHER" id="PTHR19328:SF55">
    <property type="entry name" value="BLR6566 PROTEIN"/>
    <property type="match status" value="1"/>
</dbReference>
<dbReference type="PANTHER" id="PTHR19328">
    <property type="entry name" value="HEDGEHOG-INTERACTING PROTEIN"/>
    <property type="match status" value="1"/>
</dbReference>
<sequence length="438" mass="47351">MKTTRILLSAAALSVAMLACNQKKESSQAGETVATADTTIALPAPYATESSKKFSNVVGWPEGKTPKAPAGFTVTEYARDLASPRWIYVAPNGDVFVAESNTERKGIKTKVVNAVTGKSNSERTEASANRITLLRDTNKDGKPEVKESFLTGLNQPFGMLVLGDNFYAANTDGIMMYDYKPGQTKITAPGKKILSLPAGGYNNHWTRNLLAGPDGKKIFVSVGSGSNVAEHGIENEVRRANILEINPDGSGERVFASGLRNPVGMGWQPTTKTLYTAVNERDELGDELVPDYLTSVKEGAFYGWPYAYFGQNEDPRRKGERPDLVKKSVVPDVPLGAHTASLGLAFYDKAAFPEKYRNGAFVGQHGSWNRSSFSGYKVVFVPFKDGKPGKPEDFLTGFLTGQDKDAYGRPVGVAVLPDGSMLVADDASGRIWRVTATQ</sequence>
<dbReference type="Proteomes" id="UP000219452">
    <property type="component" value="Unassembled WGS sequence"/>
</dbReference>
<dbReference type="Gene3D" id="2.120.10.30">
    <property type="entry name" value="TolB, C-terminal domain"/>
    <property type="match status" value="1"/>
</dbReference>
<evidence type="ECO:0000259" key="2">
    <source>
        <dbReference type="Pfam" id="PF22807"/>
    </source>
</evidence>
<dbReference type="InterPro" id="IPR054539">
    <property type="entry name" value="Beta-prop_PDH"/>
</dbReference>
<dbReference type="SUPFAM" id="SSF50952">
    <property type="entry name" value="Soluble quinoprotein glucose dehydrogenase"/>
    <property type="match status" value="1"/>
</dbReference>
<feature type="domain" description="Pyrroloquinoline quinone-dependent pyranose dehydrogenase beta-propeller" evidence="2">
    <location>
        <begin position="67"/>
        <end position="285"/>
    </location>
</feature>
<evidence type="ECO:0000256" key="1">
    <source>
        <dbReference type="SAM" id="SignalP"/>
    </source>
</evidence>
<dbReference type="PROSITE" id="PS51257">
    <property type="entry name" value="PROKAR_LIPOPROTEIN"/>
    <property type="match status" value="1"/>
</dbReference>
<dbReference type="InterPro" id="IPR011042">
    <property type="entry name" value="6-blade_b-propeller_TolB-like"/>
</dbReference>
<feature type="chain" id="PRO_5011995810" evidence="1">
    <location>
        <begin position="20"/>
        <end position="438"/>
    </location>
</feature>
<feature type="domain" description="Pyrroloquinoline quinone-dependent pyranose dehydrogenase beta-propeller" evidence="2">
    <location>
        <begin position="327"/>
        <end position="435"/>
    </location>
</feature>
<proteinExistence type="predicted"/>
<keyword evidence="1" id="KW-0732">Signal</keyword>